<protein>
    <recommendedName>
        <fullName evidence="1">N-acetyltransferase domain-containing protein</fullName>
    </recommendedName>
</protein>
<dbReference type="PATRIC" id="fig|68170.10.peg.3748"/>
<dbReference type="Proteomes" id="UP000033393">
    <property type="component" value="Unassembled WGS sequence"/>
</dbReference>
<dbReference type="GO" id="GO:0016747">
    <property type="term" value="F:acyltransferase activity, transferring groups other than amino-acyl groups"/>
    <property type="evidence" value="ECO:0007669"/>
    <property type="project" value="InterPro"/>
</dbReference>
<name>A0A0F0HGS9_LENAE</name>
<sequence length="92" mass="9733">MASLASARAEVAAGLGLIAYIDHLGVRPDERGGGAGSALVAFAHGLLDSAGVASTLLHHALPNPRSTPFWYSHGYQPRWTLWVRRAFHGVSS</sequence>
<dbReference type="CDD" id="cd04301">
    <property type="entry name" value="NAT_SF"/>
    <property type="match status" value="1"/>
</dbReference>
<dbReference type="EMBL" id="JYJG01000007">
    <property type="protein sequence ID" value="KJK52908.1"/>
    <property type="molecule type" value="Genomic_DNA"/>
</dbReference>
<accession>A0A0F0HGS9</accession>
<gene>
    <name evidence="2" type="ORF">UK23_02855</name>
</gene>
<dbReference type="Pfam" id="PF00583">
    <property type="entry name" value="Acetyltransf_1"/>
    <property type="match status" value="1"/>
</dbReference>
<evidence type="ECO:0000259" key="1">
    <source>
        <dbReference type="Pfam" id="PF00583"/>
    </source>
</evidence>
<dbReference type="InterPro" id="IPR000182">
    <property type="entry name" value="GNAT_dom"/>
</dbReference>
<reference evidence="2 3" key="1">
    <citation type="submission" date="2015-02" db="EMBL/GenBank/DDBJ databases">
        <authorList>
            <person name="Ju K.-S."/>
            <person name="Doroghazi J.R."/>
            <person name="Metcalf W."/>
        </authorList>
    </citation>
    <scope>NUCLEOTIDE SEQUENCE [LARGE SCALE GENOMIC DNA]</scope>
    <source>
        <strain evidence="2 3">NRRL B-16140</strain>
    </source>
</reference>
<organism evidence="2 3">
    <name type="scientific">Lentzea aerocolonigenes</name>
    <name type="common">Lechevalieria aerocolonigenes</name>
    <name type="synonym">Saccharothrix aerocolonigenes</name>
    <dbReference type="NCBI Taxonomy" id="68170"/>
    <lineage>
        <taxon>Bacteria</taxon>
        <taxon>Bacillati</taxon>
        <taxon>Actinomycetota</taxon>
        <taxon>Actinomycetes</taxon>
        <taxon>Pseudonocardiales</taxon>
        <taxon>Pseudonocardiaceae</taxon>
        <taxon>Lentzea</taxon>
    </lineage>
</organism>
<dbReference type="OrthoDB" id="149709at2"/>
<evidence type="ECO:0000313" key="3">
    <source>
        <dbReference type="Proteomes" id="UP000033393"/>
    </source>
</evidence>
<dbReference type="SUPFAM" id="SSF55729">
    <property type="entry name" value="Acyl-CoA N-acyltransferases (Nat)"/>
    <property type="match status" value="1"/>
</dbReference>
<dbReference type="AlphaFoldDB" id="A0A0F0HGS9"/>
<comment type="caution">
    <text evidence="2">The sequence shown here is derived from an EMBL/GenBank/DDBJ whole genome shotgun (WGS) entry which is preliminary data.</text>
</comment>
<dbReference type="RefSeq" id="WP_045309751.1">
    <property type="nucleotide sequence ID" value="NZ_JYJG01000007.1"/>
</dbReference>
<dbReference type="STRING" id="68170.GCA_000974445_00730"/>
<dbReference type="Gene3D" id="3.40.630.30">
    <property type="match status" value="1"/>
</dbReference>
<dbReference type="InterPro" id="IPR016181">
    <property type="entry name" value="Acyl_CoA_acyltransferase"/>
</dbReference>
<keyword evidence="3" id="KW-1185">Reference proteome</keyword>
<feature type="domain" description="N-acetyltransferase" evidence="1">
    <location>
        <begin position="18"/>
        <end position="75"/>
    </location>
</feature>
<evidence type="ECO:0000313" key="2">
    <source>
        <dbReference type="EMBL" id="KJK52908.1"/>
    </source>
</evidence>
<proteinExistence type="predicted"/>